<dbReference type="AlphaFoldDB" id="A0A409YGN6"/>
<dbReference type="EMBL" id="NHTK01001185">
    <property type="protein sequence ID" value="PPR02179.1"/>
    <property type="molecule type" value="Genomic_DNA"/>
</dbReference>
<organism evidence="1 2">
    <name type="scientific">Panaeolus cyanescens</name>
    <dbReference type="NCBI Taxonomy" id="181874"/>
    <lineage>
        <taxon>Eukaryota</taxon>
        <taxon>Fungi</taxon>
        <taxon>Dikarya</taxon>
        <taxon>Basidiomycota</taxon>
        <taxon>Agaricomycotina</taxon>
        <taxon>Agaricomycetes</taxon>
        <taxon>Agaricomycetidae</taxon>
        <taxon>Agaricales</taxon>
        <taxon>Agaricineae</taxon>
        <taxon>Galeropsidaceae</taxon>
        <taxon>Panaeolus</taxon>
    </lineage>
</organism>
<comment type="caution">
    <text evidence="1">The sequence shown here is derived from an EMBL/GenBank/DDBJ whole genome shotgun (WGS) entry which is preliminary data.</text>
</comment>
<evidence type="ECO:0000313" key="2">
    <source>
        <dbReference type="Proteomes" id="UP000284842"/>
    </source>
</evidence>
<sequence length="105" mass="11898">MIHDLSYYLNHRIEQRDKDAFIASRTIHVDTRQWIKTAENLQQLLAAIKKVHGLAMKSPLSEHEKLLATTIIEELKTFCCTLLIVWGGPAASAPMVLDQLIRMSG</sequence>
<name>A0A409YGN6_9AGAR</name>
<keyword evidence="2" id="KW-1185">Reference proteome</keyword>
<evidence type="ECO:0000313" key="1">
    <source>
        <dbReference type="EMBL" id="PPR02179.1"/>
    </source>
</evidence>
<reference evidence="1 2" key="1">
    <citation type="journal article" date="2018" name="Evol. Lett.">
        <title>Horizontal gene cluster transfer increased hallucinogenic mushroom diversity.</title>
        <authorList>
            <person name="Reynolds H.T."/>
            <person name="Vijayakumar V."/>
            <person name="Gluck-Thaler E."/>
            <person name="Korotkin H.B."/>
            <person name="Matheny P.B."/>
            <person name="Slot J.C."/>
        </authorList>
    </citation>
    <scope>NUCLEOTIDE SEQUENCE [LARGE SCALE GENOMIC DNA]</scope>
    <source>
        <strain evidence="1 2">2629</strain>
    </source>
</reference>
<gene>
    <name evidence="1" type="ORF">CVT24_011367</name>
</gene>
<accession>A0A409YGN6</accession>
<proteinExistence type="predicted"/>
<dbReference type="InParanoid" id="A0A409YGN6"/>
<dbReference type="Proteomes" id="UP000284842">
    <property type="component" value="Unassembled WGS sequence"/>
</dbReference>
<protein>
    <submittedName>
        <fullName evidence="1">Uncharacterized protein</fullName>
    </submittedName>
</protein>